<dbReference type="AlphaFoldDB" id="A0A7X0MKB2"/>
<evidence type="ECO:0000313" key="2">
    <source>
        <dbReference type="Proteomes" id="UP000521017"/>
    </source>
</evidence>
<protein>
    <submittedName>
        <fullName evidence="1">Uncharacterized protein</fullName>
    </submittedName>
</protein>
<dbReference type="PROSITE" id="PS51257">
    <property type="entry name" value="PROKAR_LIPOPROTEIN"/>
    <property type="match status" value="1"/>
</dbReference>
<accession>A0A7X0MKB2</accession>
<sequence>MKNLKLVFSVGLFVLISSCSKKDDTKPSDPVKPPIVVPPDPVKTNDVYVAGWDYNNKMNSVATIWKNGVAKVLTDGTADRAEANSVYVSGTDVYVAGIDGGKCIVWKNGIPTVLASDLYSSVYSVFVSGSDVYVSGFSSGLATIWKNNIATRLTGGPEFSRAYSVFVSGTDVYAVGYEYNKDKKCVAMMWKNGIATRLSDGTRQAIAKSVFVSGNDVYVSGTENVDPADQYLAGNEDASVAVLPRSVVKIWKNGIVANLTSGDKQAIANSIFVNGADVFVAGYEYNGNTSNSVLWKNMKLTNLNSGTQGRVRLSSANAVFVYKEEVYIAGNDGVTAKTWKNLVNTGESVLGKGGAVANSVFVKQQ</sequence>
<dbReference type="Proteomes" id="UP000521017">
    <property type="component" value="Unassembled WGS sequence"/>
</dbReference>
<dbReference type="EMBL" id="JACHCC010000006">
    <property type="protein sequence ID" value="MBB6500510.1"/>
    <property type="molecule type" value="Genomic_DNA"/>
</dbReference>
<reference evidence="1 2" key="1">
    <citation type="submission" date="2020-08" db="EMBL/GenBank/DDBJ databases">
        <title>Genomic Encyclopedia of Type Strains, Phase IV (KMG-V): Genome sequencing to study the core and pangenomes of soil and plant-associated prokaryotes.</title>
        <authorList>
            <person name="Whitman W."/>
        </authorList>
    </citation>
    <scope>NUCLEOTIDE SEQUENCE [LARGE SCALE GENOMIC DNA]</scope>
    <source>
        <strain evidence="1 2">M2T3</strain>
    </source>
</reference>
<evidence type="ECO:0000313" key="1">
    <source>
        <dbReference type="EMBL" id="MBB6500510.1"/>
    </source>
</evidence>
<comment type="caution">
    <text evidence="1">The sequence shown here is derived from an EMBL/GenBank/DDBJ whole genome shotgun (WGS) entry which is preliminary data.</text>
</comment>
<dbReference type="RefSeq" id="WP_184625366.1">
    <property type="nucleotide sequence ID" value="NZ_JACHCC010000006.1"/>
</dbReference>
<gene>
    <name evidence="1" type="ORF">HDF25_002658</name>
</gene>
<organism evidence="1 2">
    <name type="scientific">Pedobacter cryoconitis</name>
    <dbReference type="NCBI Taxonomy" id="188932"/>
    <lineage>
        <taxon>Bacteria</taxon>
        <taxon>Pseudomonadati</taxon>
        <taxon>Bacteroidota</taxon>
        <taxon>Sphingobacteriia</taxon>
        <taxon>Sphingobacteriales</taxon>
        <taxon>Sphingobacteriaceae</taxon>
        <taxon>Pedobacter</taxon>
    </lineage>
</organism>
<proteinExistence type="predicted"/>
<name>A0A7X0MKB2_9SPHI</name>